<organism evidence="1 2">
    <name type="scientific">Blautia parvula</name>
    <dbReference type="NCBI Taxonomy" id="2877527"/>
    <lineage>
        <taxon>Bacteria</taxon>
        <taxon>Bacillati</taxon>
        <taxon>Bacillota</taxon>
        <taxon>Clostridia</taxon>
        <taxon>Lachnospirales</taxon>
        <taxon>Lachnospiraceae</taxon>
        <taxon>Blautia</taxon>
    </lineage>
</organism>
<evidence type="ECO:0000313" key="2">
    <source>
        <dbReference type="Proteomes" id="UP001600941"/>
    </source>
</evidence>
<keyword evidence="2" id="KW-1185">Reference proteome</keyword>
<comment type="caution">
    <text evidence="1">The sequence shown here is derived from an EMBL/GenBank/DDBJ whole genome shotgun (WGS) entry which is preliminary data.</text>
</comment>
<reference evidence="1 2" key="1">
    <citation type="submission" date="2024-04" db="EMBL/GenBank/DDBJ databases">
        <title>Defined microbial consortia suppress multidrug-resistant proinflammatory Enterobacteriaceae via ecological control.</title>
        <authorList>
            <person name="Furuichi M."/>
            <person name="Kawaguchi T."/>
            <person name="Pust M."/>
            <person name="Yasuma K."/>
            <person name="Plichta D."/>
            <person name="Hasegawa N."/>
            <person name="Ohya T."/>
            <person name="Bhattarai S."/>
            <person name="Sasajima S."/>
            <person name="Aoto Y."/>
            <person name="Tuganbaev T."/>
            <person name="Yaginuma M."/>
            <person name="Ueda M."/>
            <person name="Okahashi N."/>
            <person name="Amafuji K."/>
            <person name="Kiridooshi Y."/>
            <person name="Sugita K."/>
            <person name="Strazar M."/>
            <person name="Skelly A."/>
            <person name="Suda W."/>
            <person name="Hattori M."/>
            <person name="Nakamoto N."/>
            <person name="Caballero S."/>
            <person name="Norman J."/>
            <person name="Olle B."/>
            <person name="Tanoue T."/>
            <person name="Arita M."/>
            <person name="Bucci V."/>
            <person name="Atarashi K."/>
            <person name="Xavier R."/>
            <person name="Honda K."/>
        </authorList>
    </citation>
    <scope>NUCLEOTIDE SEQUENCE [LARGE SCALE GENOMIC DNA]</scope>
    <source>
        <strain evidence="2">k34-0107-D12</strain>
    </source>
</reference>
<dbReference type="Proteomes" id="UP001600941">
    <property type="component" value="Unassembled WGS sequence"/>
</dbReference>
<proteinExistence type="predicted"/>
<accession>A0ABQ0BVT9</accession>
<evidence type="ECO:0000313" key="1">
    <source>
        <dbReference type="EMBL" id="GAA6500644.1"/>
    </source>
</evidence>
<protein>
    <submittedName>
        <fullName evidence="1">Uncharacterized protein</fullName>
    </submittedName>
</protein>
<dbReference type="RefSeq" id="WP_390424528.1">
    <property type="nucleotide sequence ID" value="NZ_BAABZQ010000001.1"/>
</dbReference>
<gene>
    <name evidence="1" type="ORF">K340107D12_34600</name>
</gene>
<dbReference type="EMBL" id="BAABZQ010000001">
    <property type="protein sequence ID" value="GAA6500644.1"/>
    <property type="molecule type" value="Genomic_DNA"/>
</dbReference>
<name>A0ABQ0BVT9_9FIRM</name>
<sequence length="255" mass="29009">MDSKKNCIGNISNLLSDKLHTENMDRWLDFRTLGSPSGFSTVDFWEWYASYSIDSSVRGALAEFLVMKALGIEQRRSHWGKCDLVSGSFSFEIKSSAKITCKHPESGAISENKRIVFDIADRHHHITGDSWSEKERCSDMYIFCFLCDLPVTNTDNWEFYPVLTSDINASFGHAKTVSLSRIRELSDPVSFQDLGTTVNKISGGVLMSSTETQEEKERQEQVQELQRLLACYQVASRDDKNVVWAALNKYMPYVN</sequence>